<comment type="caution">
    <text evidence="4">The sequence shown here is derived from an EMBL/GenBank/DDBJ whole genome shotgun (WGS) entry which is preliminary data.</text>
</comment>
<dbReference type="Pfam" id="PF08522">
    <property type="entry name" value="BT_3987-like_N"/>
    <property type="match status" value="2"/>
</dbReference>
<gene>
    <name evidence="4" type="ORF">BHV80_11300</name>
    <name evidence="3" type="ORF">GAS29_14360</name>
</gene>
<organism evidence="4 5">
    <name type="scientific">Phocaeicola vulgatus</name>
    <name type="common">Bacteroides vulgatus</name>
    <dbReference type="NCBI Taxonomy" id="821"/>
    <lineage>
        <taxon>Bacteria</taxon>
        <taxon>Pseudomonadati</taxon>
        <taxon>Bacteroidota</taxon>
        <taxon>Bacteroidia</taxon>
        <taxon>Bacteroidales</taxon>
        <taxon>Bacteroidaceae</taxon>
        <taxon>Phocaeicola</taxon>
    </lineage>
</organism>
<reference evidence="4 5" key="1">
    <citation type="journal article" date="2016" name="Nat. Biotechnol.">
        <title>Measurement of bacterial replication rates in microbial communities.</title>
        <authorList>
            <person name="Brown C.T."/>
            <person name="Olm M.R."/>
            <person name="Thomas B.C."/>
            <person name="Banfield J.F."/>
        </authorList>
    </citation>
    <scope>NUCLEOTIDE SEQUENCE [LARGE SCALE GENOMIC DNA]</scope>
    <source>
        <strain evidence="4">42_262</strain>
    </source>
</reference>
<feature type="domain" description="BT-3987-like N-terminal" evidence="2">
    <location>
        <begin position="180"/>
        <end position="275"/>
    </location>
</feature>
<dbReference type="InterPro" id="IPR008979">
    <property type="entry name" value="Galactose-bd-like_sf"/>
</dbReference>
<dbReference type="EMBL" id="MNQV01000205">
    <property type="protein sequence ID" value="OKZ46089.1"/>
    <property type="molecule type" value="Genomic_DNA"/>
</dbReference>
<dbReference type="SUPFAM" id="SSF49785">
    <property type="entry name" value="Galactose-binding domain-like"/>
    <property type="match status" value="1"/>
</dbReference>
<dbReference type="Gene3D" id="2.60.120.260">
    <property type="entry name" value="Galactose-binding domain-like"/>
    <property type="match status" value="1"/>
</dbReference>
<reference evidence="3 6" key="2">
    <citation type="journal article" date="2019" name="Nat. Med.">
        <title>A library of human gut bacterial isolates paired with longitudinal multiomics data enables mechanistic microbiome research.</title>
        <authorList>
            <person name="Poyet M."/>
            <person name="Groussin M."/>
            <person name="Gibbons S.M."/>
            <person name="Avila-Pacheco J."/>
            <person name="Jiang X."/>
            <person name="Kearney S.M."/>
            <person name="Perrotta A.R."/>
            <person name="Berdy B."/>
            <person name="Zhao S."/>
            <person name="Lieberman T.D."/>
            <person name="Swanson P.K."/>
            <person name="Smith M."/>
            <person name="Roesemann S."/>
            <person name="Alexander J.E."/>
            <person name="Rich S.A."/>
            <person name="Livny J."/>
            <person name="Vlamakis H."/>
            <person name="Clish C."/>
            <person name="Bullock K."/>
            <person name="Deik A."/>
            <person name="Scott J."/>
            <person name="Pierce K.A."/>
            <person name="Xavier R.J."/>
            <person name="Alm E.J."/>
        </authorList>
    </citation>
    <scope>NUCLEOTIDE SEQUENCE [LARGE SCALE GENOMIC DNA]</scope>
    <source>
        <strain evidence="3 6">BIOML-A5</strain>
    </source>
</reference>
<dbReference type="Gene3D" id="2.60.40.1740">
    <property type="entry name" value="hypothetical protein (bacova_03559)"/>
    <property type="match status" value="2"/>
</dbReference>
<evidence type="ECO:0000313" key="4">
    <source>
        <dbReference type="EMBL" id="OKZ46089.1"/>
    </source>
</evidence>
<name>A0A1Q6IZ06_PHOVU</name>
<dbReference type="PROSITE" id="PS51257">
    <property type="entry name" value="PROKAR_LIPOPROTEIN"/>
    <property type="match status" value="1"/>
</dbReference>
<dbReference type="Pfam" id="PF00754">
    <property type="entry name" value="F5_F8_type_C"/>
    <property type="match status" value="1"/>
</dbReference>
<feature type="domain" description="BT-3987-like N-terminal" evidence="2">
    <location>
        <begin position="50"/>
        <end position="148"/>
    </location>
</feature>
<accession>A0A1Q6IZ06</accession>
<evidence type="ECO:0000259" key="2">
    <source>
        <dbReference type="Pfam" id="PF08522"/>
    </source>
</evidence>
<dbReference type="InterPro" id="IPR013728">
    <property type="entry name" value="BT_3987-like_N"/>
</dbReference>
<proteinExistence type="predicted"/>
<evidence type="ECO:0000313" key="5">
    <source>
        <dbReference type="Proteomes" id="UP000186631"/>
    </source>
</evidence>
<protein>
    <submittedName>
        <fullName evidence="3">DUF1735 domain-containing protein</fullName>
    </submittedName>
</protein>
<feature type="domain" description="F5/8 type C" evidence="1">
    <location>
        <begin position="313"/>
        <end position="434"/>
    </location>
</feature>
<evidence type="ECO:0000259" key="1">
    <source>
        <dbReference type="Pfam" id="PF00754"/>
    </source>
</evidence>
<evidence type="ECO:0000313" key="6">
    <source>
        <dbReference type="Proteomes" id="UP000441522"/>
    </source>
</evidence>
<dbReference type="RefSeq" id="WP_117829559.1">
    <property type="nucleotide sequence ID" value="NZ_DAWEOC010000038.1"/>
</dbReference>
<dbReference type="Proteomes" id="UP000186631">
    <property type="component" value="Unassembled WGS sequence"/>
</dbReference>
<dbReference type="Proteomes" id="UP000441522">
    <property type="component" value="Unassembled WGS sequence"/>
</dbReference>
<dbReference type="EMBL" id="WCWW01000033">
    <property type="protein sequence ID" value="KAB3854504.1"/>
    <property type="molecule type" value="Genomic_DNA"/>
</dbReference>
<evidence type="ECO:0000313" key="3">
    <source>
        <dbReference type="EMBL" id="KAB3854504.1"/>
    </source>
</evidence>
<sequence length="443" mass="48681">MEKHNMITALCLVLFIGLTGCGNNFDVSDKYDGVIGLSTPGYSLVEMFDVGVKHTENIYFQRGGLNSTPSIIHIGIDETLVDSINTAKGTAYKLLPAGLYTIDQTAVQTGGEDRLLAGSITVDPAKLRELNGGNYGIVNYVIPLRIATEGMPLVSERSTLVLGFCINEAAVLISNTDDEEIDLESVDALKFPVELPFENQWDITVKAEVDASYVDSYNEMNGTFYSLLPEICYTTTGQVKMARGTSSAEIGFTLNKEEILPGNYILPVKIQTVEADVTMSFNTDVKVFIITKKGKELDRNPWTITYCTTQETVGDPGQAEHLIDNDVSSFWHSRWQGGSDPLPYDIIIDMKKQTAPSQIKMLVRNNSGNQLRLVRFYMGDSFSEIAGTDWKFIGEFSCNVSTNYFTYAVKQSSGRYLRLEIPNAGGNGTVAAICDLKVLGSSQ</sequence>
<dbReference type="AlphaFoldDB" id="A0A1Q6IZ06"/>
<dbReference type="InterPro" id="IPR000421">
    <property type="entry name" value="FA58C"/>
</dbReference>